<evidence type="ECO:0000256" key="2">
    <source>
        <dbReference type="ARBA" id="ARBA00022679"/>
    </source>
</evidence>
<dbReference type="PANTHER" id="PTHR43712">
    <property type="entry name" value="PUTATIVE (AFU_ORTHOLOGUE AFUA_4G14580)-RELATED"/>
    <property type="match status" value="1"/>
</dbReference>
<dbReference type="InParanoid" id="A0A1Y2DSE2"/>
<dbReference type="GO" id="GO:0046983">
    <property type="term" value="F:protein dimerization activity"/>
    <property type="evidence" value="ECO:0007669"/>
    <property type="project" value="InterPro"/>
</dbReference>
<keyword evidence="1 7" id="KW-0489">Methyltransferase</keyword>
<gene>
    <name evidence="7" type="ORF">BCR38DRAFT_437369</name>
</gene>
<keyword evidence="3" id="KW-0949">S-adenosyl-L-methionine</keyword>
<dbReference type="InterPro" id="IPR036388">
    <property type="entry name" value="WH-like_DNA-bd_sf"/>
</dbReference>
<dbReference type="InterPro" id="IPR029063">
    <property type="entry name" value="SAM-dependent_MTases_sf"/>
</dbReference>
<evidence type="ECO:0000256" key="1">
    <source>
        <dbReference type="ARBA" id="ARBA00022603"/>
    </source>
</evidence>
<dbReference type="Gene3D" id="1.10.10.10">
    <property type="entry name" value="Winged helix-like DNA-binding domain superfamily/Winged helix DNA-binding domain"/>
    <property type="match status" value="1"/>
</dbReference>
<reference evidence="7 8" key="1">
    <citation type="submission" date="2016-07" db="EMBL/GenBank/DDBJ databases">
        <title>Pervasive Adenine N6-methylation of Active Genes in Fungi.</title>
        <authorList>
            <consortium name="DOE Joint Genome Institute"/>
            <person name="Mondo S.J."/>
            <person name="Dannebaum R.O."/>
            <person name="Kuo R.C."/>
            <person name="Labutti K."/>
            <person name="Haridas S."/>
            <person name="Kuo A."/>
            <person name="Salamov A."/>
            <person name="Ahrendt S.R."/>
            <person name="Lipzen A."/>
            <person name="Sullivan W."/>
            <person name="Andreopoulos W.B."/>
            <person name="Clum A."/>
            <person name="Lindquist E."/>
            <person name="Daum C."/>
            <person name="Ramamoorthy G.K."/>
            <person name="Gryganskyi A."/>
            <person name="Culley D."/>
            <person name="Magnuson J.K."/>
            <person name="James T.Y."/>
            <person name="O'Malley M.A."/>
            <person name="Stajich J.E."/>
            <person name="Spatafora J.W."/>
            <person name="Visel A."/>
            <person name="Grigoriev I.V."/>
        </authorList>
    </citation>
    <scope>NUCLEOTIDE SEQUENCE [LARGE SCALE GENOMIC DNA]</scope>
    <source>
        <strain evidence="7 8">CBS 129021</strain>
    </source>
</reference>
<dbReference type="EMBL" id="MCFJ01000009">
    <property type="protein sequence ID" value="ORY62074.1"/>
    <property type="molecule type" value="Genomic_DNA"/>
</dbReference>
<name>A0A1Y2DSE2_9PEZI</name>
<evidence type="ECO:0000259" key="5">
    <source>
        <dbReference type="Pfam" id="PF00891"/>
    </source>
</evidence>
<evidence type="ECO:0000256" key="3">
    <source>
        <dbReference type="ARBA" id="ARBA00022691"/>
    </source>
</evidence>
<dbReference type="Proteomes" id="UP000193689">
    <property type="component" value="Unassembled WGS sequence"/>
</dbReference>
<evidence type="ECO:0000313" key="7">
    <source>
        <dbReference type="EMBL" id="ORY62074.1"/>
    </source>
</evidence>
<dbReference type="InterPro" id="IPR012967">
    <property type="entry name" value="COMT_dimerisation"/>
</dbReference>
<evidence type="ECO:0000256" key="4">
    <source>
        <dbReference type="PIRSR" id="PIRSR005739-1"/>
    </source>
</evidence>
<evidence type="ECO:0000313" key="8">
    <source>
        <dbReference type="Proteomes" id="UP000193689"/>
    </source>
</evidence>
<dbReference type="GO" id="GO:0032259">
    <property type="term" value="P:methylation"/>
    <property type="evidence" value="ECO:0007669"/>
    <property type="project" value="UniProtKB-KW"/>
</dbReference>
<feature type="domain" description="O-methyltransferase dimerisation" evidence="6">
    <location>
        <begin position="63"/>
        <end position="129"/>
    </location>
</feature>
<dbReference type="PANTHER" id="PTHR43712:SF17">
    <property type="entry name" value="O-METHYLTRANSFERASE"/>
    <property type="match status" value="1"/>
</dbReference>
<dbReference type="Pfam" id="PF08100">
    <property type="entry name" value="Dimerisation"/>
    <property type="match status" value="1"/>
</dbReference>
<dbReference type="OrthoDB" id="3340390at2759"/>
<dbReference type="PIRSF" id="PIRSF005739">
    <property type="entry name" value="O-mtase"/>
    <property type="match status" value="1"/>
</dbReference>
<keyword evidence="2 7" id="KW-0808">Transferase</keyword>
<dbReference type="PROSITE" id="PS51683">
    <property type="entry name" value="SAM_OMT_II"/>
    <property type="match status" value="1"/>
</dbReference>
<feature type="active site" description="Proton acceptor" evidence="4">
    <location>
        <position position="305"/>
    </location>
</feature>
<dbReference type="Pfam" id="PF00891">
    <property type="entry name" value="Methyltransf_2"/>
    <property type="match status" value="1"/>
</dbReference>
<dbReference type="SUPFAM" id="SSF46785">
    <property type="entry name" value="Winged helix' DNA-binding domain"/>
    <property type="match status" value="1"/>
</dbReference>
<dbReference type="AlphaFoldDB" id="A0A1Y2DSE2"/>
<accession>A0A1Y2DSE2</accession>
<dbReference type="InterPro" id="IPR001077">
    <property type="entry name" value="COMT_C"/>
</dbReference>
<dbReference type="GO" id="GO:0008171">
    <property type="term" value="F:O-methyltransferase activity"/>
    <property type="evidence" value="ECO:0007669"/>
    <property type="project" value="InterPro"/>
</dbReference>
<dbReference type="InterPro" id="IPR036390">
    <property type="entry name" value="WH_DNA-bd_sf"/>
</dbReference>
<dbReference type="GeneID" id="63776734"/>
<dbReference type="Gene3D" id="3.40.50.150">
    <property type="entry name" value="Vaccinia Virus protein VP39"/>
    <property type="match status" value="1"/>
</dbReference>
<comment type="caution">
    <text evidence="7">The sequence shown here is derived from an EMBL/GenBank/DDBJ whole genome shotgun (WGS) entry which is preliminary data.</text>
</comment>
<dbReference type="InterPro" id="IPR016461">
    <property type="entry name" value="COMT-like"/>
</dbReference>
<evidence type="ECO:0000259" key="6">
    <source>
        <dbReference type="Pfam" id="PF08100"/>
    </source>
</evidence>
<dbReference type="RefSeq" id="XP_040713910.1">
    <property type="nucleotide sequence ID" value="XM_040860522.1"/>
</dbReference>
<sequence length="402" mass="44839">MTSSNMVSIIEDIVAAGKAYEGNRAGSRETLIDLSYALAGKLEIPSEFLQRTFWAEPAKSANCRTAVRLNIFQHLKDAGDEGLSDEDLAKKTGVGIDLHLLQRLMRHLAVFHVVSFTKGKWCATALSNGLAEQNYQRSIEFCYDSGMPSFYKFPEYFKNNGYNLPKSDTDGPFQYAHKSQISFFPWIEANPPNLANFATFMSAYRAGKPNWFDPGFYPVNERLIEGFDASYSEVLLVDVGGGRGHDMVHLSAQYPSLPGKLVLQDQEPVIASIGIQDPPFEAQVHDFYTPQPIKARAYALHSVLHDWGDEQGVQILENLKPALKTGYSRVLLFEIVVSEDQPSRAATTMDMQMLAHVSVGERTEKDWRDIIERRAGLKITNIYIYPGVAESLIEAELPGSGT</sequence>
<keyword evidence="8" id="KW-1185">Reference proteome</keyword>
<dbReference type="SUPFAM" id="SSF53335">
    <property type="entry name" value="S-adenosyl-L-methionine-dependent methyltransferases"/>
    <property type="match status" value="1"/>
</dbReference>
<protein>
    <submittedName>
        <fullName evidence="7">Putative O-methyltransferase</fullName>
    </submittedName>
</protein>
<organism evidence="7 8">
    <name type="scientific">Pseudomassariella vexata</name>
    <dbReference type="NCBI Taxonomy" id="1141098"/>
    <lineage>
        <taxon>Eukaryota</taxon>
        <taxon>Fungi</taxon>
        <taxon>Dikarya</taxon>
        <taxon>Ascomycota</taxon>
        <taxon>Pezizomycotina</taxon>
        <taxon>Sordariomycetes</taxon>
        <taxon>Xylariomycetidae</taxon>
        <taxon>Amphisphaeriales</taxon>
        <taxon>Pseudomassariaceae</taxon>
        <taxon>Pseudomassariella</taxon>
    </lineage>
</organism>
<feature type="domain" description="O-methyltransferase C-terminal" evidence="5">
    <location>
        <begin position="222"/>
        <end position="373"/>
    </location>
</feature>
<proteinExistence type="predicted"/>